<reference evidence="1" key="2">
    <citation type="journal article" date="2023" name="Int. J. Mol. Sci.">
        <title>De Novo Assembly and Annotation of 11 Diverse Shrub Willow (Salix) Genomes Reveals Novel Gene Organization in Sex-Linked Regions.</title>
        <authorList>
            <person name="Hyden B."/>
            <person name="Feng K."/>
            <person name="Yates T.B."/>
            <person name="Jawdy S."/>
            <person name="Cereghino C."/>
            <person name="Smart L.B."/>
            <person name="Muchero W."/>
        </authorList>
    </citation>
    <scope>NUCLEOTIDE SEQUENCE</scope>
    <source>
        <tissue evidence="1">Shoot tip</tissue>
    </source>
</reference>
<keyword evidence="2" id="KW-1185">Reference proteome</keyword>
<sequence length="68" mass="7770">MLSCASTFYACKGHKKKNQAMAWKNILVRSHSKNERGGEMDTPIKNLELWSESLLGIKHGRFGKMFDL</sequence>
<dbReference type="Proteomes" id="UP001151532">
    <property type="component" value="Chromosome 4"/>
</dbReference>
<accession>A0A9Q0WHZ1</accession>
<comment type="caution">
    <text evidence="1">The sequence shown here is derived from an EMBL/GenBank/DDBJ whole genome shotgun (WGS) entry which is preliminary data.</text>
</comment>
<proteinExistence type="predicted"/>
<gene>
    <name evidence="1" type="ORF">OIU79_022956</name>
</gene>
<reference evidence="1" key="1">
    <citation type="submission" date="2022-11" db="EMBL/GenBank/DDBJ databases">
        <authorList>
            <person name="Hyden B.L."/>
            <person name="Feng K."/>
            <person name="Yates T."/>
            <person name="Jawdy S."/>
            <person name="Smart L.B."/>
            <person name="Muchero W."/>
        </authorList>
    </citation>
    <scope>NUCLEOTIDE SEQUENCE</scope>
    <source>
        <tissue evidence="1">Shoot tip</tissue>
    </source>
</reference>
<evidence type="ECO:0000313" key="2">
    <source>
        <dbReference type="Proteomes" id="UP001151532"/>
    </source>
</evidence>
<dbReference type="EMBL" id="JAPFFK010000004">
    <property type="protein sequence ID" value="KAJ6767088.1"/>
    <property type="molecule type" value="Genomic_DNA"/>
</dbReference>
<protein>
    <submittedName>
        <fullName evidence="1">Uncharacterized protein</fullName>
    </submittedName>
</protein>
<name>A0A9Q0WHZ1_SALPP</name>
<organism evidence="1 2">
    <name type="scientific">Salix purpurea</name>
    <name type="common">Purple osier willow</name>
    <dbReference type="NCBI Taxonomy" id="77065"/>
    <lineage>
        <taxon>Eukaryota</taxon>
        <taxon>Viridiplantae</taxon>
        <taxon>Streptophyta</taxon>
        <taxon>Embryophyta</taxon>
        <taxon>Tracheophyta</taxon>
        <taxon>Spermatophyta</taxon>
        <taxon>Magnoliopsida</taxon>
        <taxon>eudicotyledons</taxon>
        <taxon>Gunneridae</taxon>
        <taxon>Pentapetalae</taxon>
        <taxon>rosids</taxon>
        <taxon>fabids</taxon>
        <taxon>Malpighiales</taxon>
        <taxon>Salicaceae</taxon>
        <taxon>Saliceae</taxon>
        <taxon>Salix</taxon>
    </lineage>
</organism>
<evidence type="ECO:0000313" key="1">
    <source>
        <dbReference type="EMBL" id="KAJ6767088.1"/>
    </source>
</evidence>
<dbReference type="AlphaFoldDB" id="A0A9Q0WHZ1"/>